<comment type="caution">
    <text evidence="7">The sequence shown here is derived from an EMBL/GenBank/DDBJ whole genome shotgun (WGS) entry which is preliminary data.</text>
</comment>
<dbReference type="AlphaFoldDB" id="A0A927R8Q7"/>
<keyword evidence="5" id="KW-0804">Transcription</keyword>
<dbReference type="PANTHER" id="PTHR43133:SF50">
    <property type="entry name" value="ECF RNA POLYMERASE SIGMA FACTOR SIGM"/>
    <property type="match status" value="1"/>
</dbReference>
<evidence type="ECO:0000256" key="3">
    <source>
        <dbReference type="ARBA" id="ARBA00023082"/>
    </source>
</evidence>
<dbReference type="InterPro" id="IPR007627">
    <property type="entry name" value="RNA_pol_sigma70_r2"/>
</dbReference>
<evidence type="ECO:0000313" key="8">
    <source>
        <dbReference type="Proteomes" id="UP000638648"/>
    </source>
</evidence>
<evidence type="ECO:0000313" key="7">
    <source>
        <dbReference type="EMBL" id="MBE1603195.1"/>
    </source>
</evidence>
<evidence type="ECO:0000256" key="4">
    <source>
        <dbReference type="ARBA" id="ARBA00023125"/>
    </source>
</evidence>
<dbReference type="InterPro" id="IPR014284">
    <property type="entry name" value="RNA_pol_sigma-70_dom"/>
</dbReference>
<dbReference type="CDD" id="cd06171">
    <property type="entry name" value="Sigma70_r4"/>
    <property type="match status" value="1"/>
</dbReference>
<dbReference type="Gene3D" id="1.10.1740.10">
    <property type="match status" value="1"/>
</dbReference>
<accession>A0A927R8Q7</accession>
<dbReference type="InterPro" id="IPR003029">
    <property type="entry name" value="S1_domain"/>
</dbReference>
<gene>
    <name evidence="7" type="ORF">HEB94_000043</name>
</gene>
<dbReference type="SUPFAM" id="SSF88946">
    <property type="entry name" value="Sigma2 domain of RNA polymerase sigma factors"/>
    <property type="match status" value="1"/>
</dbReference>
<evidence type="ECO:0000256" key="2">
    <source>
        <dbReference type="ARBA" id="ARBA00023015"/>
    </source>
</evidence>
<feature type="domain" description="S1 motif" evidence="6">
    <location>
        <begin position="219"/>
        <end position="286"/>
    </location>
</feature>
<keyword evidence="3" id="KW-0731">Sigma factor</keyword>
<dbReference type="SUPFAM" id="SSF88659">
    <property type="entry name" value="Sigma3 and sigma4 domains of RNA polymerase sigma factors"/>
    <property type="match status" value="1"/>
</dbReference>
<dbReference type="Gene3D" id="1.10.10.10">
    <property type="entry name" value="Winged helix-like DNA-binding domain superfamily/Winged helix DNA-binding domain"/>
    <property type="match status" value="1"/>
</dbReference>
<dbReference type="PANTHER" id="PTHR43133">
    <property type="entry name" value="RNA POLYMERASE ECF-TYPE SIGMA FACTO"/>
    <property type="match status" value="1"/>
</dbReference>
<dbReference type="RefSeq" id="WP_192748078.1">
    <property type="nucleotide sequence ID" value="NZ_BAABJL010000055.1"/>
</dbReference>
<organism evidence="7 8">
    <name type="scientific">Actinopolymorpha pittospori</name>
    <dbReference type="NCBI Taxonomy" id="648752"/>
    <lineage>
        <taxon>Bacteria</taxon>
        <taxon>Bacillati</taxon>
        <taxon>Actinomycetota</taxon>
        <taxon>Actinomycetes</taxon>
        <taxon>Propionibacteriales</taxon>
        <taxon>Actinopolymorphaceae</taxon>
        <taxon>Actinopolymorpha</taxon>
    </lineage>
</organism>
<protein>
    <submittedName>
        <fullName evidence="7">RNA polymerase sigma factor (Sigma-70 family)</fullName>
    </submittedName>
</protein>
<dbReference type="InterPro" id="IPR012340">
    <property type="entry name" value="NA-bd_OB-fold"/>
</dbReference>
<dbReference type="InterPro" id="IPR013249">
    <property type="entry name" value="RNA_pol_sigma70_r4_t2"/>
</dbReference>
<keyword evidence="8" id="KW-1185">Reference proteome</keyword>
<dbReference type="SUPFAM" id="SSF50249">
    <property type="entry name" value="Nucleic acid-binding proteins"/>
    <property type="match status" value="2"/>
</dbReference>
<dbReference type="GO" id="GO:0016987">
    <property type="term" value="F:sigma factor activity"/>
    <property type="evidence" value="ECO:0007669"/>
    <property type="project" value="UniProtKB-KW"/>
</dbReference>
<sequence>MRGGRDEEREAAYTAAFQELFPRAVRLAARILGDRSAAEDVAAEAMTRAYSAWDRIGSAPAYRTGWTLRVATNLAIDVVRRRERVLDLSGGSEDLAGGPFGVDGPGGRGSSVVPDISEELVLRVALVAGLRELPRRQREAVALRYLAGLSQAEVAESLGVSPGTVARHVHRGLAALRGRFEELAPRGSEWLDVTELLTGKDRPMKIEMLRDAVPLRGSDTLVTAHVTGVMPGGWGWIVDIGVPAVLRRGDREREGGDDPTILIGQEVECLVAEVDLERERVLVTAPGDGEDEESLRRREVIGRLRPGEVRSGHVHALVPFGAFVDIGGAYGLVHVRDLGASVGHPGEVLTVGQPLRVEVVEANAETQQVSLRPR</sequence>
<dbReference type="GO" id="GO:0003677">
    <property type="term" value="F:DNA binding"/>
    <property type="evidence" value="ECO:0007669"/>
    <property type="project" value="UniProtKB-KW"/>
</dbReference>
<dbReference type="EMBL" id="JADBEM010000001">
    <property type="protein sequence ID" value="MBE1603195.1"/>
    <property type="molecule type" value="Genomic_DNA"/>
</dbReference>
<dbReference type="InterPro" id="IPR013324">
    <property type="entry name" value="RNA_pol_sigma_r3/r4-like"/>
</dbReference>
<proteinExistence type="inferred from homology"/>
<feature type="domain" description="S1 motif" evidence="6">
    <location>
        <begin position="307"/>
        <end position="374"/>
    </location>
</feature>
<dbReference type="PROSITE" id="PS50126">
    <property type="entry name" value="S1"/>
    <property type="match status" value="2"/>
</dbReference>
<dbReference type="Pfam" id="PF00575">
    <property type="entry name" value="S1"/>
    <property type="match status" value="1"/>
</dbReference>
<evidence type="ECO:0000256" key="1">
    <source>
        <dbReference type="ARBA" id="ARBA00010641"/>
    </source>
</evidence>
<dbReference type="Gene3D" id="2.40.50.140">
    <property type="entry name" value="Nucleic acid-binding proteins"/>
    <property type="match status" value="1"/>
</dbReference>
<dbReference type="Pfam" id="PF04542">
    <property type="entry name" value="Sigma70_r2"/>
    <property type="match status" value="1"/>
</dbReference>
<dbReference type="InterPro" id="IPR039425">
    <property type="entry name" value="RNA_pol_sigma-70-like"/>
</dbReference>
<dbReference type="NCBIfam" id="TIGR02937">
    <property type="entry name" value="sigma70-ECF"/>
    <property type="match status" value="1"/>
</dbReference>
<dbReference type="SMART" id="SM00316">
    <property type="entry name" value="S1"/>
    <property type="match status" value="2"/>
</dbReference>
<dbReference type="Pfam" id="PF08281">
    <property type="entry name" value="Sigma70_r4_2"/>
    <property type="match status" value="1"/>
</dbReference>
<evidence type="ECO:0000256" key="5">
    <source>
        <dbReference type="ARBA" id="ARBA00023163"/>
    </source>
</evidence>
<keyword evidence="2" id="KW-0805">Transcription regulation</keyword>
<dbReference type="InterPro" id="IPR036388">
    <property type="entry name" value="WH-like_DNA-bd_sf"/>
</dbReference>
<name>A0A927R8Q7_9ACTN</name>
<evidence type="ECO:0000259" key="6">
    <source>
        <dbReference type="PROSITE" id="PS50126"/>
    </source>
</evidence>
<comment type="similarity">
    <text evidence="1">Belongs to the sigma-70 factor family. ECF subfamily.</text>
</comment>
<dbReference type="Proteomes" id="UP000638648">
    <property type="component" value="Unassembled WGS sequence"/>
</dbReference>
<dbReference type="GO" id="GO:0006352">
    <property type="term" value="P:DNA-templated transcription initiation"/>
    <property type="evidence" value="ECO:0007669"/>
    <property type="project" value="InterPro"/>
</dbReference>
<reference evidence="7" key="1">
    <citation type="submission" date="2020-10" db="EMBL/GenBank/DDBJ databases">
        <title>Sequencing the genomes of 1000 actinobacteria strains.</title>
        <authorList>
            <person name="Klenk H.-P."/>
        </authorList>
    </citation>
    <scope>NUCLEOTIDE SEQUENCE</scope>
    <source>
        <strain evidence="7">DSM 45354</strain>
    </source>
</reference>
<keyword evidence="4" id="KW-0238">DNA-binding</keyword>
<dbReference type="InterPro" id="IPR013325">
    <property type="entry name" value="RNA_pol_sigma_r2"/>
</dbReference>